<name>A0A2P2J9T5_RHIMU</name>
<dbReference type="EMBL" id="GGEC01009674">
    <property type="protein sequence ID" value="MBW90157.1"/>
    <property type="molecule type" value="Transcribed_RNA"/>
</dbReference>
<sequence length="79" mass="8843">MLGILNHSYNNYSSISTIRTMVYKTRNYAATITTSRTLICIIAQANIYNNTYTAKMGEAEFDSSLLFCLSSHVCSCTKL</sequence>
<proteinExistence type="predicted"/>
<accession>A0A2P2J9T5</accession>
<organism evidence="1">
    <name type="scientific">Rhizophora mucronata</name>
    <name type="common">Asiatic mangrove</name>
    <dbReference type="NCBI Taxonomy" id="61149"/>
    <lineage>
        <taxon>Eukaryota</taxon>
        <taxon>Viridiplantae</taxon>
        <taxon>Streptophyta</taxon>
        <taxon>Embryophyta</taxon>
        <taxon>Tracheophyta</taxon>
        <taxon>Spermatophyta</taxon>
        <taxon>Magnoliopsida</taxon>
        <taxon>eudicotyledons</taxon>
        <taxon>Gunneridae</taxon>
        <taxon>Pentapetalae</taxon>
        <taxon>rosids</taxon>
        <taxon>fabids</taxon>
        <taxon>Malpighiales</taxon>
        <taxon>Rhizophoraceae</taxon>
        <taxon>Rhizophora</taxon>
    </lineage>
</organism>
<dbReference type="AlphaFoldDB" id="A0A2P2J9T5"/>
<evidence type="ECO:0000313" key="1">
    <source>
        <dbReference type="EMBL" id="MBW90157.1"/>
    </source>
</evidence>
<protein>
    <submittedName>
        <fullName evidence="1">Uncharacterized protein</fullName>
    </submittedName>
</protein>
<reference evidence="1" key="1">
    <citation type="submission" date="2018-02" db="EMBL/GenBank/DDBJ databases">
        <title>Rhizophora mucronata_Transcriptome.</title>
        <authorList>
            <person name="Meera S.P."/>
            <person name="Sreeshan A."/>
            <person name="Augustine A."/>
        </authorList>
    </citation>
    <scope>NUCLEOTIDE SEQUENCE</scope>
    <source>
        <tissue evidence="1">Leaf</tissue>
    </source>
</reference>